<keyword evidence="2" id="KW-1185">Reference proteome</keyword>
<proteinExistence type="predicted"/>
<sequence length="275" mass="31056">MLEAIKEFRIAILFISKNYTATVSFLDELAMVIECKEKQSLIRCWCYQSYTKWILQGIGNGNNNLEKVKGWRVLATNSDELAFLEFLISHLFNSYGYVSHCLRPYALRVALTSRVNKPAPSEAYSNIKTYRFILLIPIEILTMGIEVVKAFLGNIAGIFMDREKRIRSVKPRPAESFVDVQKDKYLTGNYLSPFVLSSDFDRFCQCKMQTQTWTAGLAHKGLLRGGIGPPFGKSAKLRASRDGFKAGRVKSGMGLTCGILKAATLSPHFCFRLKH</sequence>
<accession>A0ABQ7NIT3</accession>
<dbReference type="Gene3D" id="3.40.50.10140">
    <property type="entry name" value="Toll/interleukin-1 receptor homology (TIR) domain"/>
    <property type="match status" value="1"/>
</dbReference>
<evidence type="ECO:0000313" key="1">
    <source>
        <dbReference type="EMBL" id="KAG5410792.1"/>
    </source>
</evidence>
<dbReference type="Proteomes" id="UP000823674">
    <property type="component" value="Chromosome A02"/>
</dbReference>
<evidence type="ECO:0000313" key="2">
    <source>
        <dbReference type="Proteomes" id="UP000823674"/>
    </source>
</evidence>
<dbReference type="EMBL" id="JADBGQ010000002">
    <property type="protein sequence ID" value="KAG5410792.1"/>
    <property type="molecule type" value="Genomic_DNA"/>
</dbReference>
<protein>
    <submittedName>
        <fullName evidence="1">Uncharacterized protein</fullName>
    </submittedName>
</protein>
<comment type="caution">
    <text evidence="1">The sequence shown here is derived from an EMBL/GenBank/DDBJ whole genome shotgun (WGS) entry which is preliminary data.</text>
</comment>
<dbReference type="InterPro" id="IPR035897">
    <property type="entry name" value="Toll_tir_struct_dom_sf"/>
</dbReference>
<gene>
    <name evidence="1" type="primary">A02g507250.1_BraROA</name>
    <name evidence="1" type="ORF">IGI04_007111</name>
</gene>
<organism evidence="1 2">
    <name type="scientific">Brassica rapa subsp. trilocularis</name>
    <dbReference type="NCBI Taxonomy" id="1813537"/>
    <lineage>
        <taxon>Eukaryota</taxon>
        <taxon>Viridiplantae</taxon>
        <taxon>Streptophyta</taxon>
        <taxon>Embryophyta</taxon>
        <taxon>Tracheophyta</taxon>
        <taxon>Spermatophyta</taxon>
        <taxon>Magnoliopsida</taxon>
        <taxon>eudicotyledons</taxon>
        <taxon>Gunneridae</taxon>
        <taxon>Pentapetalae</taxon>
        <taxon>rosids</taxon>
        <taxon>malvids</taxon>
        <taxon>Brassicales</taxon>
        <taxon>Brassicaceae</taxon>
        <taxon>Brassiceae</taxon>
        <taxon>Brassica</taxon>
    </lineage>
</organism>
<name>A0ABQ7NIT3_BRACM</name>
<reference evidence="1 2" key="1">
    <citation type="submission" date="2021-03" db="EMBL/GenBank/DDBJ databases">
        <authorList>
            <person name="King G.J."/>
            <person name="Bancroft I."/>
            <person name="Baten A."/>
            <person name="Bloomfield J."/>
            <person name="Borpatragohain P."/>
            <person name="He Z."/>
            <person name="Irish N."/>
            <person name="Irwin J."/>
            <person name="Liu K."/>
            <person name="Mauleon R.P."/>
            <person name="Moore J."/>
            <person name="Morris R."/>
            <person name="Ostergaard L."/>
            <person name="Wang B."/>
            <person name="Wells R."/>
        </authorList>
    </citation>
    <scope>NUCLEOTIDE SEQUENCE [LARGE SCALE GENOMIC DNA]</scope>
    <source>
        <strain evidence="1">R-o-18</strain>
        <tissue evidence="1">Leaf</tissue>
    </source>
</reference>